<dbReference type="OrthoDB" id="5941334at2759"/>
<comment type="caution">
    <text evidence="1">The sequence shown here is derived from an EMBL/GenBank/DDBJ whole genome shotgun (WGS) entry which is preliminary data.</text>
</comment>
<proteinExistence type="predicted"/>
<name>A0A0V1CIU6_TRIPS</name>
<dbReference type="AlphaFoldDB" id="A0A0V1CIU6"/>
<dbReference type="EMBL" id="JYDT01005002">
    <property type="protein sequence ID" value="KRY49210.1"/>
    <property type="molecule type" value="Genomic_DNA"/>
</dbReference>
<keyword evidence="2" id="KW-1185">Reference proteome</keyword>
<organism evidence="1 2">
    <name type="scientific">Trichinella pseudospiralis</name>
    <name type="common">Parasitic roundworm</name>
    <dbReference type="NCBI Taxonomy" id="6337"/>
    <lineage>
        <taxon>Eukaryota</taxon>
        <taxon>Metazoa</taxon>
        <taxon>Ecdysozoa</taxon>
        <taxon>Nematoda</taxon>
        <taxon>Enoplea</taxon>
        <taxon>Dorylaimia</taxon>
        <taxon>Trichinellida</taxon>
        <taxon>Trichinellidae</taxon>
        <taxon>Trichinella</taxon>
    </lineage>
</organism>
<evidence type="ECO:0000313" key="2">
    <source>
        <dbReference type="Proteomes" id="UP000054995"/>
    </source>
</evidence>
<evidence type="ECO:0000313" key="1">
    <source>
        <dbReference type="EMBL" id="KRY49210.1"/>
    </source>
</evidence>
<accession>A0A0V1CIU6</accession>
<gene>
    <name evidence="1" type="ORF">T4D_16984</name>
</gene>
<protein>
    <submittedName>
        <fullName evidence="1">Uncharacterized protein</fullName>
    </submittedName>
</protein>
<dbReference type="Proteomes" id="UP000054995">
    <property type="component" value="Unassembled WGS sequence"/>
</dbReference>
<sequence length="34" mass="4125">MRFTRNVLQLFLIDMKNTAFRVCRQSINPLEKKL</sequence>
<reference evidence="1 2" key="1">
    <citation type="submission" date="2015-01" db="EMBL/GenBank/DDBJ databases">
        <title>Evolution of Trichinella species and genotypes.</title>
        <authorList>
            <person name="Korhonen P.K."/>
            <person name="Edoardo P."/>
            <person name="Giuseppe L.R."/>
            <person name="Gasser R.B."/>
        </authorList>
    </citation>
    <scope>NUCLEOTIDE SEQUENCE [LARGE SCALE GENOMIC DNA]</scope>
    <source>
        <strain evidence="1">ISS470</strain>
    </source>
</reference>